<evidence type="ECO:0000259" key="1">
    <source>
        <dbReference type="Pfam" id="PF11412"/>
    </source>
</evidence>
<feature type="domain" description="Thiol:disulfide interchange protein DsbD N-terminal" evidence="1">
    <location>
        <begin position="71"/>
        <end position="183"/>
    </location>
</feature>
<gene>
    <name evidence="2" type="ORF">LCGC14_0590180</name>
</gene>
<evidence type="ECO:0000313" key="2">
    <source>
        <dbReference type="EMBL" id="KKN54645.1"/>
    </source>
</evidence>
<name>A0A0F9RDP6_9ZZZZ</name>
<comment type="caution">
    <text evidence="2">The sequence shown here is derived from an EMBL/GenBank/DDBJ whole genome shotgun (WGS) entry which is preliminary data.</text>
</comment>
<reference evidence="2" key="1">
    <citation type="journal article" date="2015" name="Nature">
        <title>Complex archaea that bridge the gap between prokaryotes and eukaryotes.</title>
        <authorList>
            <person name="Spang A."/>
            <person name="Saw J.H."/>
            <person name="Jorgensen S.L."/>
            <person name="Zaremba-Niedzwiedzka K."/>
            <person name="Martijn J."/>
            <person name="Lind A.E."/>
            <person name="van Eijk R."/>
            <person name="Schleper C."/>
            <person name="Guy L."/>
            <person name="Ettema T.J."/>
        </authorList>
    </citation>
    <scope>NUCLEOTIDE SEQUENCE</scope>
</reference>
<dbReference type="AlphaFoldDB" id="A0A0F9RDP6"/>
<protein>
    <recommendedName>
        <fullName evidence="1">Thiol:disulfide interchange protein DsbD N-terminal domain-containing protein</fullName>
    </recommendedName>
</protein>
<dbReference type="InterPro" id="IPR036929">
    <property type="entry name" value="DsbDN_sf"/>
</dbReference>
<accession>A0A0F9RDP6</accession>
<organism evidence="2">
    <name type="scientific">marine sediment metagenome</name>
    <dbReference type="NCBI Taxonomy" id="412755"/>
    <lineage>
        <taxon>unclassified sequences</taxon>
        <taxon>metagenomes</taxon>
        <taxon>ecological metagenomes</taxon>
    </lineage>
</organism>
<dbReference type="InterPro" id="IPR028250">
    <property type="entry name" value="DsbDN"/>
</dbReference>
<proteinExistence type="predicted"/>
<dbReference type="EMBL" id="LAZR01000919">
    <property type="protein sequence ID" value="KKN54645.1"/>
    <property type="molecule type" value="Genomic_DNA"/>
</dbReference>
<dbReference type="Pfam" id="PF11412">
    <property type="entry name" value="DsbD_N"/>
    <property type="match status" value="1"/>
</dbReference>
<dbReference type="Gene3D" id="2.60.40.1250">
    <property type="entry name" value="Thiol:disulfide interchange protein DsbD, N-terminal domain"/>
    <property type="match status" value="1"/>
</dbReference>
<sequence length="197" mass="20712">MVTRPKALLASVAVLLIATGAAFMLIDTNPGSATSTIQTAPGSSSVPVPAARTGLASSSDKVRLKVVEGNKALADDTGEILLTLDIQPGWHVNANPASMEFLIPTVASSSVNGELLEIQTRYPRGRVSDITLGDIALEVYDDDANIRLLPDEKQTAMLKEAGKLDMTVRVQACSDEGVCLAPADLPLTLNLNDTNTQ</sequence>